<dbReference type="AlphaFoldDB" id="A0AAV2HTJ1"/>
<dbReference type="GO" id="GO:0005868">
    <property type="term" value="C:cytoplasmic dynein complex"/>
    <property type="evidence" value="ECO:0007669"/>
    <property type="project" value="TreeGrafter"/>
</dbReference>
<dbReference type="GO" id="GO:0007018">
    <property type="term" value="P:microtubule-based movement"/>
    <property type="evidence" value="ECO:0007669"/>
    <property type="project" value="TreeGrafter"/>
</dbReference>
<dbReference type="InterPro" id="IPR005334">
    <property type="entry name" value="Tctex-1-like"/>
</dbReference>
<dbReference type="Proteomes" id="UP001497497">
    <property type="component" value="Unassembled WGS sequence"/>
</dbReference>
<organism evidence="3 4">
    <name type="scientific">Lymnaea stagnalis</name>
    <name type="common">Great pond snail</name>
    <name type="synonym">Helix stagnalis</name>
    <dbReference type="NCBI Taxonomy" id="6523"/>
    <lineage>
        <taxon>Eukaryota</taxon>
        <taxon>Metazoa</taxon>
        <taxon>Spiralia</taxon>
        <taxon>Lophotrochozoa</taxon>
        <taxon>Mollusca</taxon>
        <taxon>Gastropoda</taxon>
        <taxon>Heterobranchia</taxon>
        <taxon>Euthyneura</taxon>
        <taxon>Panpulmonata</taxon>
        <taxon>Hygrophila</taxon>
        <taxon>Lymnaeoidea</taxon>
        <taxon>Lymnaeidae</taxon>
        <taxon>Lymnaea</taxon>
    </lineage>
</organism>
<dbReference type="GO" id="GO:0005737">
    <property type="term" value="C:cytoplasm"/>
    <property type="evidence" value="ECO:0007669"/>
    <property type="project" value="TreeGrafter"/>
</dbReference>
<evidence type="ECO:0000313" key="3">
    <source>
        <dbReference type="EMBL" id="CAL1537294.1"/>
    </source>
</evidence>
<evidence type="ECO:0000313" key="4">
    <source>
        <dbReference type="Proteomes" id="UP001497497"/>
    </source>
</evidence>
<feature type="region of interest" description="Disordered" evidence="2">
    <location>
        <begin position="25"/>
        <end position="88"/>
    </location>
</feature>
<dbReference type="EMBL" id="CAXITT010000257">
    <property type="protein sequence ID" value="CAL1537294.1"/>
    <property type="molecule type" value="Genomic_DNA"/>
</dbReference>
<dbReference type="PANTHER" id="PTHR21255">
    <property type="entry name" value="T-COMPLEX-ASSOCIATED-TESTIS-EXPRESSED 1/ DYNEIN LIGHT CHAIN"/>
    <property type="match status" value="1"/>
</dbReference>
<reference evidence="3 4" key="1">
    <citation type="submission" date="2024-04" db="EMBL/GenBank/DDBJ databases">
        <authorList>
            <consortium name="Genoscope - CEA"/>
            <person name="William W."/>
        </authorList>
    </citation>
    <scope>NUCLEOTIDE SEQUENCE [LARGE SCALE GENOMIC DNA]</scope>
</reference>
<keyword evidence="4" id="KW-1185">Reference proteome</keyword>
<evidence type="ECO:0000256" key="2">
    <source>
        <dbReference type="SAM" id="MobiDB-lite"/>
    </source>
</evidence>
<protein>
    <submittedName>
        <fullName evidence="3">Uncharacterized protein</fullName>
    </submittedName>
</protein>
<proteinExistence type="inferred from homology"/>
<dbReference type="InterPro" id="IPR038586">
    <property type="entry name" value="Tctex-1-like_sf"/>
</dbReference>
<evidence type="ECO:0000256" key="1">
    <source>
        <dbReference type="ARBA" id="ARBA00005361"/>
    </source>
</evidence>
<feature type="compositionally biased region" description="Acidic residues" evidence="2">
    <location>
        <begin position="41"/>
        <end position="55"/>
    </location>
</feature>
<gene>
    <name evidence="3" type="ORF">GSLYS_00011207001</name>
</gene>
<dbReference type="CDD" id="cd21451">
    <property type="entry name" value="DLC-like_TCTEX1D"/>
    <property type="match status" value="1"/>
</dbReference>
<dbReference type="PANTHER" id="PTHR21255:SF65">
    <property type="entry name" value="TCTEX1 DOMAIN-CONTAINING PROTEIN 2"/>
    <property type="match status" value="1"/>
</dbReference>
<name>A0AAV2HTJ1_LYMST</name>
<dbReference type="Gene3D" id="3.30.1140.40">
    <property type="entry name" value="Tctex-1"/>
    <property type="match status" value="1"/>
</dbReference>
<feature type="compositionally biased region" description="Polar residues" evidence="2">
    <location>
        <begin position="63"/>
        <end position="88"/>
    </location>
</feature>
<sequence length="237" mass="27680">MDKQRRKSADRSYLMIRYMSDNVNIPPTLYENEYDDYQHDDGDDDDDDDEYDEEENAIKGANYNDNIRTDTTNNKAGTTMNTSSNMDESNPIVAFERSKSSITAMRRHSSFIGRKKVPYENTYRMEPKLGQHFVWWKVRNAIVKLMNPVFESFKYDAKTAATMCKLMASKCMSVVKRRFDCPRHRYVCNVTLVQLRQQGIMIGDRSLWNTAYDNYAVCVFKNRTAVCVITLHGLYLE</sequence>
<comment type="caution">
    <text evidence="3">The sequence shown here is derived from an EMBL/GenBank/DDBJ whole genome shotgun (WGS) entry which is preliminary data.</text>
</comment>
<comment type="similarity">
    <text evidence="1">Belongs to the dynein light chain Tctex-type family.</text>
</comment>
<accession>A0AAV2HTJ1</accession>
<dbReference type="GO" id="GO:0045505">
    <property type="term" value="F:dynein intermediate chain binding"/>
    <property type="evidence" value="ECO:0007669"/>
    <property type="project" value="TreeGrafter"/>
</dbReference>
<dbReference type="Pfam" id="PF03645">
    <property type="entry name" value="Tctex-1"/>
    <property type="match status" value="1"/>
</dbReference>